<dbReference type="EMBL" id="CP021431">
    <property type="protein sequence ID" value="ARU01614.1"/>
    <property type="molecule type" value="Genomic_DNA"/>
</dbReference>
<gene>
    <name evidence="2" type="ORF">LOKVESSMR4R_02309</name>
</gene>
<name>A0A1Y0EDE3_9RHOB</name>
<dbReference type="Proteomes" id="UP000195273">
    <property type="component" value="Chromosome"/>
</dbReference>
<dbReference type="AlphaFoldDB" id="A0A1Y0EDE3"/>
<protein>
    <recommendedName>
        <fullName evidence="4">Excinuclease ABC subunit B</fullName>
    </recommendedName>
</protein>
<dbReference type="KEGG" id="lvs:LOKVESSMR4R_02309"/>
<evidence type="ECO:0000313" key="2">
    <source>
        <dbReference type="EMBL" id="ARU01614.1"/>
    </source>
</evidence>
<evidence type="ECO:0008006" key="4">
    <source>
        <dbReference type="Google" id="ProtNLM"/>
    </source>
</evidence>
<keyword evidence="1" id="KW-0732">Signal</keyword>
<feature type="chain" id="PRO_5012620797" description="Excinuclease ABC subunit B" evidence="1">
    <location>
        <begin position="33"/>
        <end position="156"/>
    </location>
</feature>
<feature type="signal peptide" evidence="1">
    <location>
        <begin position="1"/>
        <end position="32"/>
    </location>
</feature>
<reference evidence="2 3" key="1">
    <citation type="submission" date="2017-05" db="EMBL/GenBank/DDBJ databases">
        <title>Genome Sequence of Loktanella vestfoldensis Strain SMR4r Isolated from a Culture of the Diatom Skeletonema marinoi.</title>
        <authorList>
            <person name="Topel M."/>
            <person name="Pinder M.I.M."/>
            <person name="Johansson O.N."/>
            <person name="Kourtchenko O."/>
            <person name="Godhe A."/>
            <person name="Clarke A.K."/>
        </authorList>
    </citation>
    <scope>NUCLEOTIDE SEQUENCE [LARGE SCALE GENOMIC DNA]</scope>
    <source>
        <strain evidence="2 3">SMR4r</strain>
    </source>
</reference>
<keyword evidence="3" id="KW-1185">Reference proteome</keyword>
<evidence type="ECO:0000256" key="1">
    <source>
        <dbReference type="SAM" id="SignalP"/>
    </source>
</evidence>
<proteinExistence type="predicted"/>
<sequence>MSHRHRHLPKYRYHRTMRHLLALFILASPAAAWDFSAQPICTLTDAAGTITVTYDAALPVYSLTITLPQGRWSDDPTFAMNFAGPRPIFIQTDQHQISPDGRSLTVTDRGFGNVLDGLDFNQRAYAISGDTTVGVSLDGIGPAMAAFRACPAANLA</sequence>
<accession>A0A1Y0EDE3</accession>
<organism evidence="2 3">
    <name type="scientific">Yoonia vestfoldensis</name>
    <dbReference type="NCBI Taxonomy" id="245188"/>
    <lineage>
        <taxon>Bacteria</taxon>
        <taxon>Pseudomonadati</taxon>
        <taxon>Pseudomonadota</taxon>
        <taxon>Alphaproteobacteria</taxon>
        <taxon>Rhodobacterales</taxon>
        <taxon>Paracoccaceae</taxon>
        <taxon>Yoonia</taxon>
    </lineage>
</organism>
<evidence type="ECO:0000313" key="3">
    <source>
        <dbReference type="Proteomes" id="UP000195273"/>
    </source>
</evidence>
<dbReference type="STRING" id="1122181.GCA_000382265_01392"/>